<evidence type="ECO:0000256" key="2">
    <source>
        <dbReference type="ARBA" id="ARBA00010183"/>
    </source>
</evidence>
<evidence type="ECO:0000256" key="7">
    <source>
        <dbReference type="ARBA" id="ARBA00022801"/>
    </source>
</evidence>
<dbReference type="PANTHER" id="PTHR11207:SF0">
    <property type="entry name" value="RIBONUCLEASE 3"/>
    <property type="match status" value="1"/>
</dbReference>
<feature type="binding site" evidence="9">
    <location>
        <position position="135"/>
    </location>
    <ligand>
        <name>Mg(2+)</name>
        <dbReference type="ChEBI" id="CHEBI:18420"/>
    </ligand>
</feature>
<dbReference type="GO" id="GO:0010468">
    <property type="term" value="P:regulation of gene expression"/>
    <property type="evidence" value="ECO:0007669"/>
    <property type="project" value="TreeGrafter"/>
</dbReference>
<dbReference type="GO" id="GO:0004525">
    <property type="term" value="F:ribonuclease III activity"/>
    <property type="evidence" value="ECO:0007669"/>
    <property type="project" value="UniProtKB-UniRule"/>
</dbReference>
<feature type="binding site" evidence="9">
    <location>
        <position position="132"/>
    </location>
    <ligand>
        <name>Mg(2+)</name>
        <dbReference type="ChEBI" id="CHEBI:18420"/>
    </ligand>
</feature>
<dbReference type="NCBIfam" id="TIGR02191">
    <property type="entry name" value="RNaseIII"/>
    <property type="match status" value="1"/>
</dbReference>
<feature type="active site" evidence="9">
    <location>
        <position position="63"/>
    </location>
</feature>
<dbReference type="RefSeq" id="WP_087104521.1">
    <property type="nucleotide sequence ID" value="NZ_FWFG01000081.1"/>
</dbReference>
<keyword evidence="7 9" id="KW-0378">Hydrolase</keyword>
<dbReference type="GO" id="GO:0008033">
    <property type="term" value="P:tRNA processing"/>
    <property type="evidence" value="ECO:0007669"/>
    <property type="project" value="UniProtKB-KW"/>
</dbReference>
<dbReference type="GO" id="GO:0006397">
    <property type="term" value="P:mRNA processing"/>
    <property type="evidence" value="ECO:0007669"/>
    <property type="project" value="UniProtKB-UniRule"/>
</dbReference>
<dbReference type="InterPro" id="IPR014720">
    <property type="entry name" value="dsRBD_dom"/>
</dbReference>
<dbReference type="FunFam" id="1.10.1520.10:FF:000001">
    <property type="entry name" value="Ribonuclease 3"/>
    <property type="match status" value="1"/>
</dbReference>
<evidence type="ECO:0000256" key="3">
    <source>
        <dbReference type="ARBA" id="ARBA00022552"/>
    </source>
</evidence>
<evidence type="ECO:0000313" key="13">
    <source>
        <dbReference type="Proteomes" id="UP000195981"/>
    </source>
</evidence>
<feature type="domain" description="RNase III" evidence="11">
    <location>
        <begin position="13"/>
        <end position="146"/>
    </location>
</feature>
<dbReference type="EC" id="3.1.26.3" evidence="9"/>
<dbReference type="EMBL" id="FWFG01000081">
    <property type="protein sequence ID" value="SLM93168.1"/>
    <property type="molecule type" value="Genomic_DNA"/>
</dbReference>
<dbReference type="InterPro" id="IPR011907">
    <property type="entry name" value="RNase_III"/>
</dbReference>
<dbReference type="SUPFAM" id="SSF69065">
    <property type="entry name" value="RNase III domain-like"/>
    <property type="match status" value="1"/>
</dbReference>
<dbReference type="PROSITE" id="PS50142">
    <property type="entry name" value="RNASE_3_2"/>
    <property type="match status" value="1"/>
</dbReference>
<dbReference type="GO" id="GO:0006364">
    <property type="term" value="P:rRNA processing"/>
    <property type="evidence" value="ECO:0007669"/>
    <property type="project" value="UniProtKB-UniRule"/>
</dbReference>
<gene>
    <name evidence="9" type="primary">rnc</name>
    <name evidence="12" type="ORF">FM110_09470</name>
</gene>
<comment type="catalytic activity">
    <reaction evidence="1 9">
        <text>Endonucleolytic cleavage to 5'-phosphomonoester.</text>
        <dbReference type="EC" id="3.1.26.3"/>
    </reaction>
</comment>
<dbReference type="Pfam" id="PF14622">
    <property type="entry name" value="Ribonucleas_3_3"/>
    <property type="match status" value="1"/>
</dbReference>
<accession>A0A1X6X348</accession>
<dbReference type="SMART" id="SM00535">
    <property type="entry name" value="RIBOc"/>
    <property type="match status" value="1"/>
</dbReference>
<dbReference type="PANTHER" id="PTHR11207">
    <property type="entry name" value="RIBONUCLEASE III"/>
    <property type="match status" value="1"/>
</dbReference>
<dbReference type="Proteomes" id="UP000195981">
    <property type="component" value="Unassembled WGS sequence"/>
</dbReference>
<keyword evidence="6 9" id="KW-0255">Endonuclease</keyword>
<keyword evidence="9" id="KW-0479">Metal-binding</keyword>
<evidence type="ECO:0000256" key="9">
    <source>
        <dbReference type="HAMAP-Rule" id="MF_00104"/>
    </source>
</evidence>
<keyword evidence="9" id="KW-0963">Cytoplasm</keyword>
<evidence type="ECO:0000256" key="4">
    <source>
        <dbReference type="ARBA" id="ARBA00022664"/>
    </source>
</evidence>
<dbReference type="PROSITE" id="PS50137">
    <property type="entry name" value="DS_RBD"/>
    <property type="match status" value="1"/>
</dbReference>
<keyword evidence="3 9" id="KW-0698">rRNA processing</keyword>
<organism evidence="12 13">
    <name type="scientific">Brachybacterium nesterenkovii</name>
    <dbReference type="NCBI Taxonomy" id="47847"/>
    <lineage>
        <taxon>Bacteria</taxon>
        <taxon>Bacillati</taxon>
        <taxon>Actinomycetota</taxon>
        <taxon>Actinomycetes</taxon>
        <taxon>Micrococcales</taxon>
        <taxon>Dermabacteraceae</taxon>
        <taxon>Brachybacterium</taxon>
    </lineage>
</organism>
<dbReference type="HAMAP" id="MF_00104">
    <property type="entry name" value="RNase_III"/>
    <property type="match status" value="1"/>
</dbReference>
<feature type="domain" description="DRBM" evidence="10">
    <location>
        <begin position="173"/>
        <end position="240"/>
    </location>
</feature>
<dbReference type="GO" id="GO:0003725">
    <property type="term" value="F:double-stranded RNA binding"/>
    <property type="evidence" value="ECO:0007669"/>
    <property type="project" value="TreeGrafter"/>
</dbReference>
<evidence type="ECO:0000313" key="12">
    <source>
        <dbReference type="EMBL" id="SLM93168.1"/>
    </source>
</evidence>
<evidence type="ECO:0000259" key="10">
    <source>
        <dbReference type="PROSITE" id="PS50137"/>
    </source>
</evidence>
<evidence type="ECO:0000256" key="5">
    <source>
        <dbReference type="ARBA" id="ARBA00022722"/>
    </source>
</evidence>
<keyword evidence="4 9" id="KW-0507">mRNA processing</keyword>
<dbReference type="PROSITE" id="PS00517">
    <property type="entry name" value="RNASE_3_1"/>
    <property type="match status" value="1"/>
</dbReference>
<comment type="function">
    <text evidence="9">Digests double-stranded RNA. Involved in the processing of primary rRNA transcript to yield the immediate precursors to the large and small rRNAs (23S and 16S). Processes some mRNAs, and tRNAs when they are encoded in the rRNA operon. Processes pre-crRNA and tracrRNA of type II CRISPR loci if present in the organism.</text>
</comment>
<comment type="subcellular location">
    <subcellularLocation>
        <location evidence="9">Cytoplasm</location>
    </subcellularLocation>
</comment>
<dbReference type="InterPro" id="IPR036389">
    <property type="entry name" value="RNase_III_sf"/>
</dbReference>
<dbReference type="InterPro" id="IPR000999">
    <property type="entry name" value="RNase_III_dom"/>
</dbReference>
<feature type="active site" evidence="9">
    <location>
        <position position="135"/>
    </location>
</feature>
<keyword evidence="9" id="KW-0819">tRNA processing</keyword>
<sequence length="250" mass="26447">MARSRRTRSAQDPAALLERLPLTPEQGEALRASGLLDLALTHRSYAYEHEGTPHNERLEFLGDAVLGLAVTEELYRAHPTLPEGDLATRRAAIVNTRALALVGSRLHLGDFVHLGRGEDLSGGREKASILADTMEAVIGAVHLALGEGASRAYVLALLEPLLASDEMLEAGYDFKTRLQEIAAAKCLVPVYAITGEGPEHARIYTAEVSVEGTVTATGQGASKKDAELAAAASAVRAVLAESGEPLLPRG</sequence>
<feature type="binding site" evidence="9">
    <location>
        <position position="59"/>
    </location>
    <ligand>
        <name>Mg(2+)</name>
        <dbReference type="ChEBI" id="CHEBI:18420"/>
    </ligand>
</feature>
<dbReference type="Pfam" id="PF00035">
    <property type="entry name" value="dsrm"/>
    <property type="match status" value="1"/>
</dbReference>
<dbReference type="GO" id="GO:0005737">
    <property type="term" value="C:cytoplasm"/>
    <property type="evidence" value="ECO:0007669"/>
    <property type="project" value="UniProtKB-SubCell"/>
</dbReference>
<proteinExistence type="inferred from homology"/>
<keyword evidence="9" id="KW-0460">Magnesium</keyword>
<dbReference type="SUPFAM" id="SSF54768">
    <property type="entry name" value="dsRNA-binding domain-like"/>
    <property type="match status" value="1"/>
</dbReference>
<dbReference type="CDD" id="cd10845">
    <property type="entry name" value="DSRM_RNAse_III_family"/>
    <property type="match status" value="1"/>
</dbReference>
<reference evidence="12 13" key="1">
    <citation type="submission" date="2017-02" db="EMBL/GenBank/DDBJ databases">
        <authorList>
            <person name="Peterson S.W."/>
        </authorList>
    </citation>
    <scope>NUCLEOTIDE SEQUENCE [LARGE SCALE GENOMIC DNA]</scope>
    <source>
        <strain evidence="12 13">CIP104813</strain>
    </source>
</reference>
<dbReference type="Gene3D" id="1.10.1520.10">
    <property type="entry name" value="Ribonuclease III domain"/>
    <property type="match status" value="1"/>
</dbReference>
<name>A0A1X6X348_9MICO</name>
<dbReference type="GO" id="GO:0046872">
    <property type="term" value="F:metal ion binding"/>
    <property type="evidence" value="ECO:0007669"/>
    <property type="project" value="UniProtKB-KW"/>
</dbReference>
<keyword evidence="5 9" id="KW-0540">Nuclease</keyword>
<keyword evidence="13" id="KW-1185">Reference proteome</keyword>
<evidence type="ECO:0000256" key="8">
    <source>
        <dbReference type="ARBA" id="ARBA00022884"/>
    </source>
</evidence>
<evidence type="ECO:0000256" key="6">
    <source>
        <dbReference type="ARBA" id="ARBA00022759"/>
    </source>
</evidence>
<evidence type="ECO:0000259" key="11">
    <source>
        <dbReference type="PROSITE" id="PS50142"/>
    </source>
</evidence>
<dbReference type="GO" id="GO:0019843">
    <property type="term" value="F:rRNA binding"/>
    <property type="evidence" value="ECO:0007669"/>
    <property type="project" value="UniProtKB-KW"/>
</dbReference>
<dbReference type="OrthoDB" id="9805026at2"/>
<dbReference type="CDD" id="cd00593">
    <property type="entry name" value="RIBOc"/>
    <property type="match status" value="1"/>
</dbReference>
<dbReference type="Gene3D" id="3.30.160.20">
    <property type="match status" value="1"/>
</dbReference>
<comment type="cofactor">
    <cofactor evidence="9">
        <name>Mg(2+)</name>
        <dbReference type="ChEBI" id="CHEBI:18420"/>
    </cofactor>
</comment>
<dbReference type="AlphaFoldDB" id="A0A1X6X348"/>
<comment type="similarity">
    <text evidence="2">Belongs to the ribonuclease III family.</text>
</comment>
<keyword evidence="9" id="KW-0699">rRNA-binding</keyword>
<keyword evidence="8 9" id="KW-0694">RNA-binding</keyword>
<comment type="subunit">
    <text evidence="9">Homodimer.</text>
</comment>
<protein>
    <recommendedName>
        <fullName evidence="9">Ribonuclease 3</fullName>
        <ecNumber evidence="9">3.1.26.3</ecNumber>
    </recommendedName>
    <alternativeName>
        <fullName evidence="9">Ribonuclease III</fullName>
        <shortName evidence="9">RNase III</shortName>
    </alternativeName>
</protein>
<dbReference type="SMART" id="SM00358">
    <property type="entry name" value="DSRM"/>
    <property type="match status" value="1"/>
</dbReference>
<evidence type="ECO:0000256" key="1">
    <source>
        <dbReference type="ARBA" id="ARBA00000109"/>
    </source>
</evidence>